<gene>
    <name evidence="1" type="ORF">SBA5_160022</name>
</gene>
<organism evidence="1 2">
    <name type="scientific">Candidatus Sulfuritelmatomonas gaucii</name>
    <dbReference type="NCBI Taxonomy" id="2043161"/>
    <lineage>
        <taxon>Bacteria</taxon>
        <taxon>Pseudomonadati</taxon>
        <taxon>Acidobacteriota</taxon>
        <taxon>Terriglobia</taxon>
        <taxon>Terriglobales</taxon>
        <taxon>Acidobacteriaceae</taxon>
        <taxon>Candidatus Sulfuritelmatomonas</taxon>
    </lineage>
</organism>
<name>A0A2N9L5E7_9BACT</name>
<dbReference type="AlphaFoldDB" id="A0A2N9L5E7"/>
<evidence type="ECO:0000313" key="1">
    <source>
        <dbReference type="EMBL" id="SPE18538.1"/>
    </source>
</evidence>
<protein>
    <submittedName>
        <fullName evidence="1">Uncharacterized protein</fullName>
    </submittedName>
</protein>
<accession>A0A2N9L5E7</accession>
<proteinExistence type="predicted"/>
<dbReference type="EMBL" id="OKRB01000068">
    <property type="protein sequence ID" value="SPE18538.1"/>
    <property type="molecule type" value="Genomic_DNA"/>
</dbReference>
<dbReference type="Proteomes" id="UP000239735">
    <property type="component" value="Unassembled WGS sequence"/>
</dbReference>
<reference evidence="2" key="1">
    <citation type="submission" date="2018-02" db="EMBL/GenBank/DDBJ databases">
        <authorList>
            <person name="Hausmann B."/>
        </authorList>
    </citation>
    <scope>NUCLEOTIDE SEQUENCE [LARGE SCALE GENOMIC DNA]</scope>
    <source>
        <strain evidence="2">Peat soil MAG SbA5</strain>
    </source>
</reference>
<sequence length="67" mass="7908">MSAGQYSKRAISIYRYTSGFELVFRFASFYEEICLRLPSVMHTEEQGSWSMFPVLRIERRQAADESF</sequence>
<evidence type="ECO:0000313" key="2">
    <source>
        <dbReference type="Proteomes" id="UP000239735"/>
    </source>
</evidence>